<dbReference type="Proteomes" id="UP001152320">
    <property type="component" value="Chromosome 18"/>
</dbReference>
<dbReference type="PRINTS" id="PR00406">
    <property type="entry name" value="CYTB5RDTASE"/>
</dbReference>
<evidence type="ECO:0000313" key="5">
    <source>
        <dbReference type="Proteomes" id="UP001152320"/>
    </source>
</evidence>
<evidence type="ECO:0000256" key="1">
    <source>
        <dbReference type="ARBA" id="ARBA00023002"/>
    </source>
</evidence>
<dbReference type="Pfam" id="PF00175">
    <property type="entry name" value="NAD_binding_1"/>
    <property type="match status" value="1"/>
</dbReference>
<accession>A0A9Q1BEL2</accession>
<name>A0A9Q1BEL2_HOLLE</name>
<dbReference type="GO" id="GO:0005739">
    <property type="term" value="C:mitochondrion"/>
    <property type="evidence" value="ECO:0007669"/>
    <property type="project" value="TreeGrafter"/>
</dbReference>
<gene>
    <name evidence="4" type="ORF">HOLleu_34975</name>
</gene>
<keyword evidence="1" id="KW-0560">Oxidoreductase</keyword>
<dbReference type="OrthoDB" id="436496at2759"/>
<dbReference type="InterPro" id="IPR052128">
    <property type="entry name" value="Oxidoreductase_NAD-binding"/>
</dbReference>
<dbReference type="AlphaFoldDB" id="A0A9Q1BEL2"/>
<comment type="caution">
    <text evidence="4">The sequence shown here is derived from an EMBL/GenBank/DDBJ whole genome shotgun (WGS) entry which is preliminary data.</text>
</comment>
<dbReference type="GO" id="GO:0016491">
    <property type="term" value="F:oxidoreductase activity"/>
    <property type="evidence" value="ECO:0007669"/>
    <property type="project" value="UniProtKB-KW"/>
</dbReference>
<evidence type="ECO:0000259" key="3">
    <source>
        <dbReference type="Pfam" id="PF00175"/>
    </source>
</evidence>
<proteinExistence type="predicted"/>
<dbReference type="InterPro" id="IPR039261">
    <property type="entry name" value="FNR_nucleotide-bd"/>
</dbReference>
<evidence type="ECO:0000313" key="4">
    <source>
        <dbReference type="EMBL" id="KAJ8024921.1"/>
    </source>
</evidence>
<keyword evidence="2" id="KW-0520">NAD</keyword>
<reference evidence="4" key="1">
    <citation type="submission" date="2021-10" db="EMBL/GenBank/DDBJ databases">
        <title>Tropical sea cucumber genome reveals ecological adaptation and Cuvierian tubules defense mechanism.</title>
        <authorList>
            <person name="Chen T."/>
        </authorList>
    </citation>
    <scope>NUCLEOTIDE SEQUENCE</scope>
    <source>
        <strain evidence="4">Nanhai2018</strain>
        <tissue evidence="4">Muscle</tissue>
    </source>
</reference>
<dbReference type="CDD" id="cd00322">
    <property type="entry name" value="FNR_like"/>
    <property type="match status" value="1"/>
</dbReference>
<keyword evidence="5" id="KW-1185">Reference proteome</keyword>
<dbReference type="PANTHER" id="PTHR46505:SF1">
    <property type="entry name" value="OXIDOREDUCTASE NAD-BINDING DOMAIN-CONTAINING PROTEIN 1"/>
    <property type="match status" value="1"/>
</dbReference>
<dbReference type="SUPFAM" id="SSF52343">
    <property type="entry name" value="Ferredoxin reductase-like, C-terminal NADP-linked domain"/>
    <property type="match status" value="1"/>
</dbReference>
<organism evidence="4 5">
    <name type="scientific">Holothuria leucospilota</name>
    <name type="common">Black long sea cucumber</name>
    <name type="synonym">Mertensiothuria leucospilota</name>
    <dbReference type="NCBI Taxonomy" id="206669"/>
    <lineage>
        <taxon>Eukaryota</taxon>
        <taxon>Metazoa</taxon>
        <taxon>Echinodermata</taxon>
        <taxon>Eleutherozoa</taxon>
        <taxon>Echinozoa</taxon>
        <taxon>Holothuroidea</taxon>
        <taxon>Aspidochirotacea</taxon>
        <taxon>Aspidochirotida</taxon>
        <taxon>Holothuriidae</taxon>
        <taxon>Holothuria</taxon>
    </lineage>
</organism>
<sequence>MYTSPVKLREEGIMGLAVKKSEQQPAHWVHIQCTVGSKVSVRVGGDQLVYDPQSNSPSWNLLLIAGGIGINPLFSVLNHVCDYYRGKDSINYKPGSVELLYSASEPKELIFKESISEMVKTYPGQLASRYFVTRAVGGCDTKDLSDVVIERRISQSDIQESLQRLKKLKNDSILCLVCGPPPMIDSMEQILQQQGIPKGSIMAEKWW</sequence>
<dbReference type="EMBL" id="JAIZAY010000018">
    <property type="protein sequence ID" value="KAJ8024921.1"/>
    <property type="molecule type" value="Genomic_DNA"/>
</dbReference>
<protein>
    <submittedName>
        <fullName evidence="4">Oxidoreductase NAD-binding domain-containing protein 1</fullName>
    </submittedName>
</protein>
<dbReference type="Gene3D" id="3.40.50.80">
    <property type="entry name" value="Nucleotide-binding domain of ferredoxin-NADP reductase (FNR) module"/>
    <property type="match status" value="1"/>
</dbReference>
<feature type="domain" description="Oxidoreductase FAD/NAD(P)-binding" evidence="3">
    <location>
        <begin position="63"/>
        <end position="188"/>
    </location>
</feature>
<evidence type="ECO:0000256" key="2">
    <source>
        <dbReference type="ARBA" id="ARBA00023027"/>
    </source>
</evidence>
<dbReference type="InterPro" id="IPR001433">
    <property type="entry name" value="OxRdtase_FAD/NAD-bd"/>
</dbReference>
<dbReference type="PANTHER" id="PTHR46505">
    <property type="entry name" value="OXIDOREDUCTASE NAD-BINDING DOMAIN-CONTAINING PROTEIN 1"/>
    <property type="match status" value="1"/>
</dbReference>